<evidence type="ECO:0000259" key="2">
    <source>
        <dbReference type="PROSITE" id="PS51767"/>
    </source>
</evidence>
<dbReference type="InterPro" id="IPR021109">
    <property type="entry name" value="Peptidase_aspartic_dom_sf"/>
</dbReference>
<reference evidence="4" key="2">
    <citation type="submission" date="2019-10" db="EMBL/GenBank/DDBJ databases">
        <title>A de novo genome assembly of a pear dwarfing rootstock.</title>
        <authorList>
            <person name="Wang F."/>
            <person name="Wang J."/>
            <person name="Li S."/>
            <person name="Zhang Y."/>
            <person name="Fang M."/>
            <person name="Ma L."/>
            <person name="Zhao Y."/>
            <person name="Jiang S."/>
        </authorList>
    </citation>
    <scope>NUCLEOTIDE SEQUENCE [LARGE SCALE GENOMIC DNA]</scope>
</reference>
<dbReference type="OrthoDB" id="696345at2759"/>
<gene>
    <name evidence="3" type="ORF">D8674_018810</name>
</gene>
<dbReference type="Proteomes" id="UP000327157">
    <property type="component" value="Chromosome 17"/>
</dbReference>
<dbReference type="InterPro" id="IPR033121">
    <property type="entry name" value="PEPTIDASE_A1"/>
</dbReference>
<dbReference type="SUPFAM" id="SSF50630">
    <property type="entry name" value="Acid proteases"/>
    <property type="match status" value="1"/>
</dbReference>
<dbReference type="Pfam" id="PF14543">
    <property type="entry name" value="TAXi_N"/>
    <property type="match status" value="1"/>
</dbReference>
<dbReference type="EMBL" id="SMOL01000487">
    <property type="protein sequence ID" value="KAB2610778.1"/>
    <property type="molecule type" value="Genomic_DNA"/>
</dbReference>
<feature type="domain" description="Peptidase A1" evidence="2">
    <location>
        <begin position="8"/>
        <end position="118"/>
    </location>
</feature>
<keyword evidence="4" id="KW-1185">Reference proteome</keyword>
<dbReference type="Gene3D" id="2.40.70.10">
    <property type="entry name" value="Acid Proteases"/>
    <property type="match status" value="1"/>
</dbReference>
<comment type="similarity">
    <text evidence="1">Belongs to the peptidase A1 family.</text>
</comment>
<sequence length="118" mass="13264">MTGNSGQYFVDLCIGTPPHRLFLVFDTDSNLVWLTCSACIDCSNREPRKRTPLVFLATESLIQEQILVMPHGIHPVPVIEKLSSNQRQLFGRRCFEFDTKLRSLCQRVGGVQGQVCPG</sequence>
<dbReference type="AlphaFoldDB" id="A0A5N5G6B4"/>
<comment type="caution">
    <text evidence="3">The sequence shown here is derived from an EMBL/GenBank/DDBJ whole genome shotgun (WGS) entry which is preliminary data.</text>
</comment>
<dbReference type="InterPro" id="IPR032861">
    <property type="entry name" value="TAXi_N"/>
</dbReference>
<organism evidence="3 4">
    <name type="scientific">Pyrus ussuriensis x Pyrus communis</name>
    <dbReference type="NCBI Taxonomy" id="2448454"/>
    <lineage>
        <taxon>Eukaryota</taxon>
        <taxon>Viridiplantae</taxon>
        <taxon>Streptophyta</taxon>
        <taxon>Embryophyta</taxon>
        <taxon>Tracheophyta</taxon>
        <taxon>Spermatophyta</taxon>
        <taxon>Magnoliopsida</taxon>
        <taxon>eudicotyledons</taxon>
        <taxon>Gunneridae</taxon>
        <taxon>Pentapetalae</taxon>
        <taxon>rosids</taxon>
        <taxon>fabids</taxon>
        <taxon>Rosales</taxon>
        <taxon>Rosaceae</taxon>
        <taxon>Amygdaloideae</taxon>
        <taxon>Maleae</taxon>
        <taxon>Pyrus</taxon>
    </lineage>
</organism>
<name>A0A5N5G6B4_9ROSA</name>
<dbReference type="PROSITE" id="PS51767">
    <property type="entry name" value="PEPTIDASE_A1"/>
    <property type="match status" value="1"/>
</dbReference>
<accession>A0A5N5G6B4</accession>
<proteinExistence type="inferred from homology"/>
<evidence type="ECO:0000313" key="4">
    <source>
        <dbReference type="Proteomes" id="UP000327157"/>
    </source>
</evidence>
<evidence type="ECO:0000313" key="3">
    <source>
        <dbReference type="EMBL" id="KAB2610778.1"/>
    </source>
</evidence>
<evidence type="ECO:0000256" key="1">
    <source>
        <dbReference type="ARBA" id="ARBA00007447"/>
    </source>
</evidence>
<reference evidence="3 4" key="1">
    <citation type="submission" date="2019-09" db="EMBL/GenBank/DDBJ databases">
        <authorList>
            <person name="Ou C."/>
        </authorList>
    </citation>
    <scope>NUCLEOTIDE SEQUENCE [LARGE SCALE GENOMIC DNA]</scope>
    <source>
        <strain evidence="3">S2</strain>
        <tissue evidence="3">Leaf</tissue>
    </source>
</reference>
<protein>
    <submittedName>
        <fullName evidence="3">Aspartic proteinase nepenthesin-1</fullName>
    </submittedName>
</protein>
<reference evidence="3 4" key="3">
    <citation type="submission" date="2019-11" db="EMBL/GenBank/DDBJ databases">
        <title>A de novo genome assembly of a pear dwarfing rootstock.</title>
        <authorList>
            <person name="Wang F."/>
            <person name="Wang J."/>
            <person name="Li S."/>
            <person name="Zhang Y."/>
            <person name="Fang M."/>
            <person name="Ma L."/>
            <person name="Zhao Y."/>
            <person name="Jiang S."/>
        </authorList>
    </citation>
    <scope>NUCLEOTIDE SEQUENCE [LARGE SCALE GENOMIC DNA]</scope>
    <source>
        <strain evidence="3">S2</strain>
        <tissue evidence="3">Leaf</tissue>
    </source>
</reference>